<evidence type="ECO:0000259" key="2">
    <source>
        <dbReference type="Pfam" id="PF24222"/>
    </source>
</evidence>
<dbReference type="EMBL" id="PQGI02000001">
    <property type="protein sequence ID" value="MEX3186062.1"/>
    <property type="molecule type" value="Genomic_DNA"/>
</dbReference>
<feature type="chain" id="PRO_5044235811" description="Fimbrial protein" evidence="1">
    <location>
        <begin position="20"/>
        <end position="265"/>
    </location>
</feature>
<dbReference type="InterPro" id="IPR057009">
    <property type="entry name" value="MrpH_N"/>
</dbReference>
<dbReference type="Proteomes" id="UP000237365">
    <property type="component" value="Unassembled WGS sequence"/>
</dbReference>
<dbReference type="Gene3D" id="2.60.40.1090">
    <property type="entry name" value="Fimbrial-type adhesion domain"/>
    <property type="match status" value="1"/>
</dbReference>
<evidence type="ECO:0008006" key="6">
    <source>
        <dbReference type="Google" id="ProtNLM"/>
    </source>
</evidence>
<evidence type="ECO:0000313" key="4">
    <source>
        <dbReference type="EMBL" id="MEX3186062.1"/>
    </source>
</evidence>
<dbReference type="AlphaFoldDB" id="A0AB35YY44"/>
<keyword evidence="1" id="KW-0732">Signal</keyword>
<organism evidence="4 5">
    <name type="scientific">Serratia marcescens</name>
    <dbReference type="NCBI Taxonomy" id="615"/>
    <lineage>
        <taxon>Bacteria</taxon>
        <taxon>Pseudomonadati</taxon>
        <taxon>Pseudomonadota</taxon>
        <taxon>Gammaproteobacteria</taxon>
        <taxon>Enterobacterales</taxon>
        <taxon>Yersiniaceae</taxon>
        <taxon>Serratia</taxon>
    </lineage>
</organism>
<reference evidence="4 5" key="1">
    <citation type="submission" date="2024-07" db="EMBL/GenBank/DDBJ databases">
        <title>Making a pathogen? Evaluating the impact of protist predation on the evolution of virulence in Serratia marcescens.</title>
        <authorList>
            <person name="Hopkins H."/>
            <person name="Lopezguerra C."/>
            <person name="Lau M.-J."/>
        </authorList>
    </citation>
    <scope>NUCLEOTIDE SEQUENCE [LARGE SCALE GENOMIC DNA]</scope>
    <source>
        <strain evidence="4 5">KZ19</strain>
    </source>
</reference>
<name>A0AB35YY44_SERMA</name>
<dbReference type="RefSeq" id="WP_142075822.1">
    <property type="nucleotide sequence ID" value="NZ_CAMIRL010000006.1"/>
</dbReference>
<dbReference type="CDD" id="cd22566">
    <property type="entry name" value="MrpH-like"/>
    <property type="match status" value="1"/>
</dbReference>
<feature type="domain" description="Fimbrial adhesin MrpH C-terminal" evidence="3">
    <location>
        <begin position="160"/>
        <end position="260"/>
    </location>
</feature>
<feature type="signal peptide" evidence="1">
    <location>
        <begin position="1"/>
        <end position="19"/>
    </location>
</feature>
<evidence type="ECO:0000313" key="5">
    <source>
        <dbReference type="Proteomes" id="UP000237365"/>
    </source>
</evidence>
<dbReference type="InterPro" id="IPR008966">
    <property type="entry name" value="Adhesion_dom_sf"/>
</dbReference>
<dbReference type="SUPFAM" id="SSF49401">
    <property type="entry name" value="Bacterial adhesins"/>
    <property type="match status" value="1"/>
</dbReference>
<evidence type="ECO:0000256" key="1">
    <source>
        <dbReference type="SAM" id="SignalP"/>
    </source>
</evidence>
<gene>
    <name evidence="4" type="ORF">C3R40_005470</name>
</gene>
<dbReference type="Pfam" id="PF24222">
    <property type="entry name" value="MrpH_N"/>
    <property type="match status" value="1"/>
</dbReference>
<dbReference type="InterPro" id="IPR036937">
    <property type="entry name" value="Adhesion_dom_fimbrial_sf"/>
</dbReference>
<sequence>MFRVFIFCFASLLSQQALAGAYMLPVSFVNLTVVQSLVAWDESPSDLNPCYGWTSCFIGPDVKYSTRYPGLHGSCVDSKNCLRIENYRTAKEVEIAWKNTFGIPWTSQPYLVNGRDASCVGMFYIRTPAISGGASLWPNSVCGILPPQNQSCDVNLPTVIDFDTLSQDEISGMERTIYGTIGCTQSGTIKIYSQSTLGEGNIYLRSNKKFYSTLFLDGNSAWTGVDYYLVGGQQRNISLKAKLTAHDTVDPGPFSGNAIVYIAFL</sequence>
<reference evidence="4 5" key="2">
    <citation type="submission" date="2024-07" db="EMBL/GenBank/DDBJ databases">
        <authorList>
            <person name="Raymann K."/>
        </authorList>
    </citation>
    <scope>NUCLEOTIDE SEQUENCE [LARGE SCALE GENOMIC DNA]</scope>
    <source>
        <strain evidence="4 5">KZ19</strain>
    </source>
</reference>
<feature type="domain" description="Fimbrial adhesin MrpH N-terminal" evidence="2">
    <location>
        <begin position="38"/>
        <end position="147"/>
    </location>
</feature>
<comment type="caution">
    <text evidence="4">The sequence shown here is derived from an EMBL/GenBank/DDBJ whole genome shotgun (WGS) entry which is preliminary data.</text>
</comment>
<dbReference type="InterPro" id="IPR057010">
    <property type="entry name" value="MrpH_C"/>
</dbReference>
<dbReference type="GO" id="GO:0009289">
    <property type="term" value="C:pilus"/>
    <property type="evidence" value="ECO:0007669"/>
    <property type="project" value="InterPro"/>
</dbReference>
<proteinExistence type="predicted"/>
<dbReference type="Pfam" id="PF24223">
    <property type="entry name" value="MrpH_C"/>
    <property type="match status" value="1"/>
</dbReference>
<accession>A0AB35YY44</accession>
<protein>
    <recommendedName>
        <fullName evidence="6">Fimbrial protein</fullName>
    </recommendedName>
</protein>
<evidence type="ECO:0000259" key="3">
    <source>
        <dbReference type="Pfam" id="PF24223"/>
    </source>
</evidence>
<dbReference type="GO" id="GO:0007155">
    <property type="term" value="P:cell adhesion"/>
    <property type="evidence" value="ECO:0007669"/>
    <property type="project" value="InterPro"/>
</dbReference>